<dbReference type="EMBL" id="WOFE01000013">
    <property type="protein sequence ID" value="MBM5572945.1"/>
    <property type="molecule type" value="Genomic_DNA"/>
</dbReference>
<evidence type="ECO:0000313" key="4">
    <source>
        <dbReference type="Proteomes" id="UP001195660"/>
    </source>
</evidence>
<dbReference type="Proteomes" id="UP001195660">
    <property type="component" value="Unassembled WGS sequence"/>
</dbReference>
<keyword evidence="4" id="KW-1185">Reference proteome</keyword>
<evidence type="ECO:0000313" key="3">
    <source>
        <dbReference type="EMBL" id="MBM5572945.1"/>
    </source>
</evidence>
<dbReference type="RefSeq" id="WP_203572272.1">
    <property type="nucleotide sequence ID" value="NZ_WOFE01000013.1"/>
</dbReference>
<sequence>MKALLPVLLIALLSACGESSSTAAGSKQCGVYAIGPNQIKEILKSQQAEPAPGRTAKDKLPADFPPELLDPQGYYRGMAVYCTVEDARKALVDQKHSDWGIYELSSDWKSNVYLADDGANHLRENATIKQAVE</sequence>
<comment type="caution">
    <text evidence="3">The sequence shown here is derived from an EMBL/GenBank/DDBJ whole genome shotgun (WGS) entry which is preliminary data.</text>
</comment>
<accession>A0ABS2CFM6</accession>
<feature type="signal peptide" evidence="2">
    <location>
        <begin position="1"/>
        <end position="23"/>
    </location>
</feature>
<dbReference type="InterPro" id="IPR049649">
    <property type="entry name" value="DVU2496-like_C"/>
</dbReference>
<organism evidence="3 4">
    <name type="scientific">Deefgea chitinilytica</name>
    <dbReference type="NCBI Taxonomy" id="570276"/>
    <lineage>
        <taxon>Bacteria</taxon>
        <taxon>Pseudomonadati</taxon>
        <taxon>Pseudomonadota</taxon>
        <taxon>Betaproteobacteria</taxon>
        <taxon>Neisseriales</taxon>
        <taxon>Chitinibacteraceae</taxon>
        <taxon>Deefgea</taxon>
    </lineage>
</organism>
<protein>
    <recommendedName>
        <fullName evidence="5">Lipoprotein</fullName>
    </recommendedName>
</protein>
<feature type="chain" id="PRO_5046699023" description="Lipoprotein" evidence="2">
    <location>
        <begin position="24"/>
        <end position="133"/>
    </location>
</feature>
<reference evidence="3 4" key="1">
    <citation type="submission" date="2019-11" db="EMBL/GenBank/DDBJ databases">
        <title>Novel Deefgea species.</title>
        <authorList>
            <person name="Han J.-H."/>
        </authorList>
    </citation>
    <scope>NUCLEOTIDE SEQUENCE [LARGE SCALE GENOMIC DNA]</scope>
    <source>
        <strain evidence="3 4">LMG 24817</strain>
    </source>
</reference>
<evidence type="ECO:0000256" key="1">
    <source>
        <dbReference type="SAM" id="MobiDB-lite"/>
    </source>
</evidence>
<gene>
    <name evidence="3" type="ORF">GM173_15340</name>
</gene>
<dbReference type="PROSITE" id="PS51257">
    <property type="entry name" value="PROKAR_LIPOPROTEIN"/>
    <property type="match status" value="1"/>
</dbReference>
<dbReference type="NCBIfam" id="NF041942">
    <property type="entry name" value="DVU2496_dom"/>
    <property type="match status" value="1"/>
</dbReference>
<keyword evidence="2" id="KW-0732">Signal</keyword>
<evidence type="ECO:0000256" key="2">
    <source>
        <dbReference type="SAM" id="SignalP"/>
    </source>
</evidence>
<name>A0ABS2CFM6_9NEIS</name>
<feature type="region of interest" description="Disordered" evidence="1">
    <location>
        <begin position="46"/>
        <end position="65"/>
    </location>
</feature>
<evidence type="ECO:0008006" key="5">
    <source>
        <dbReference type="Google" id="ProtNLM"/>
    </source>
</evidence>
<proteinExistence type="predicted"/>